<dbReference type="Pfam" id="PF01497">
    <property type="entry name" value="Peripla_BP_2"/>
    <property type="match status" value="1"/>
</dbReference>
<dbReference type="EMBL" id="FOAD01000004">
    <property type="protein sequence ID" value="SEL33666.1"/>
    <property type="molecule type" value="Genomic_DNA"/>
</dbReference>
<feature type="compositionally biased region" description="Low complexity" evidence="4">
    <location>
        <begin position="27"/>
        <end position="55"/>
    </location>
</feature>
<feature type="region of interest" description="Disordered" evidence="4">
    <location>
        <begin position="27"/>
        <end position="58"/>
    </location>
</feature>
<comment type="subcellular location">
    <subcellularLocation>
        <location evidence="1">Cell envelope</location>
    </subcellularLocation>
</comment>
<keyword evidence="3" id="KW-0732">Signal</keyword>
<evidence type="ECO:0000256" key="1">
    <source>
        <dbReference type="ARBA" id="ARBA00004196"/>
    </source>
</evidence>
<dbReference type="RefSeq" id="WP_074793632.1">
    <property type="nucleotide sequence ID" value="NZ_FOAD01000004.1"/>
</dbReference>
<dbReference type="PANTHER" id="PTHR30532">
    <property type="entry name" value="IRON III DICITRATE-BINDING PERIPLASMIC PROTEIN"/>
    <property type="match status" value="1"/>
</dbReference>
<dbReference type="PANTHER" id="PTHR30532:SF1">
    <property type="entry name" value="IRON(3+)-HYDROXAMATE-BINDING PROTEIN FHUD"/>
    <property type="match status" value="1"/>
</dbReference>
<accession>A0A1H7PDE6</accession>
<organism evidence="6 7">
    <name type="scientific">Haloferax larsenii</name>
    <dbReference type="NCBI Taxonomy" id="302484"/>
    <lineage>
        <taxon>Archaea</taxon>
        <taxon>Methanobacteriati</taxon>
        <taxon>Methanobacteriota</taxon>
        <taxon>Stenosarchaea group</taxon>
        <taxon>Halobacteria</taxon>
        <taxon>Halobacteriales</taxon>
        <taxon>Haloferacaceae</taxon>
        <taxon>Haloferax</taxon>
    </lineage>
</organism>
<dbReference type="InterPro" id="IPR006311">
    <property type="entry name" value="TAT_signal"/>
</dbReference>
<keyword evidence="2" id="KW-0813">Transport</keyword>
<dbReference type="PROSITE" id="PS51257">
    <property type="entry name" value="PROKAR_LIPOPROTEIN"/>
    <property type="match status" value="1"/>
</dbReference>
<dbReference type="InterPro" id="IPR002491">
    <property type="entry name" value="ABC_transptr_periplasmic_BD"/>
</dbReference>
<gene>
    <name evidence="6" type="ORF">SAMN04488691_10457</name>
</gene>
<name>A0A1H7PDE6_HALLR</name>
<dbReference type="Gene3D" id="3.40.50.1980">
    <property type="entry name" value="Nitrogenase molybdenum iron protein domain"/>
    <property type="match status" value="2"/>
</dbReference>
<evidence type="ECO:0000256" key="3">
    <source>
        <dbReference type="ARBA" id="ARBA00022729"/>
    </source>
</evidence>
<evidence type="ECO:0000259" key="5">
    <source>
        <dbReference type="Pfam" id="PF01497"/>
    </source>
</evidence>
<dbReference type="AlphaFoldDB" id="A0A1H7PDE6"/>
<dbReference type="SUPFAM" id="SSF53807">
    <property type="entry name" value="Helical backbone' metal receptor"/>
    <property type="match status" value="1"/>
</dbReference>
<protein>
    <submittedName>
        <fullName evidence="6">Ferrichrome-binding protein</fullName>
    </submittedName>
</protein>
<reference evidence="6 7" key="1">
    <citation type="submission" date="2016-10" db="EMBL/GenBank/DDBJ databases">
        <authorList>
            <person name="de Groot N.N."/>
        </authorList>
    </citation>
    <scope>NUCLEOTIDE SEQUENCE [LARGE SCALE GENOMIC DNA]</scope>
    <source>
        <strain evidence="6 7">CDM_5</strain>
    </source>
</reference>
<sequence length="387" mass="43171">MDLNRRHFLGIGASTLTAGLAGCSASSSEETATTTSSTTESTQTETATSTPEDTSYSVSMEPVGEVTLDEPPETVAHYFPDYGDMAVALGHGDTVTSMGLPSRFHVNHYDELDGISFDTDSLTKLVGDSGISKEVFYNLDSDLHMIDPQWLINNKGFKLEPADIEEITKNVGPFFGNTIFRRTDTWHNYRYYSLYEAFRKVAEVHQEEEKYEQIKAFHDEYITDIQTKLPGPDSRPNALLCWQGSNEPESFYPARLSGKGANKKATDDIGLTDALSDTGIQGLSESNRGTIDYETLLQVDPDSILLRGHEDKTREEFRNTVLEFMKNHEVASELSAVKNERVFRGGPIYAGPLHHFFLVERYATGYFPDTFSGELFDRDELASIITA</sequence>
<evidence type="ECO:0000256" key="4">
    <source>
        <dbReference type="SAM" id="MobiDB-lite"/>
    </source>
</evidence>
<dbReference type="InterPro" id="IPR051313">
    <property type="entry name" value="Bact_iron-sidero_bind"/>
</dbReference>
<dbReference type="Proteomes" id="UP000183894">
    <property type="component" value="Unassembled WGS sequence"/>
</dbReference>
<feature type="domain" description="Fe/B12 periplasmic-binding" evidence="5">
    <location>
        <begin position="75"/>
        <end position="347"/>
    </location>
</feature>
<evidence type="ECO:0000256" key="2">
    <source>
        <dbReference type="ARBA" id="ARBA00022448"/>
    </source>
</evidence>
<proteinExistence type="predicted"/>
<dbReference type="PROSITE" id="PS51318">
    <property type="entry name" value="TAT"/>
    <property type="match status" value="1"/>
</dbReference>
<evidence type="ECO:0000313" key="6">
    <source>
        <dbReference type="EMBL" id="SEL33666.1"/>
    </source>
</evidence>
<evidence type="ECO:0000313" key="7">
    <source>
        <dbReference type="Proteomes" id="UP000183894"/>
    </source>
</evidence>
<dbReference type="OrthoDB" id="304381at2157"/>